<accession>A0AB37U977</accession>
<evidence type="ECO:0000313" key="3">
    <source>
        <dbReference type="Proteomes" id="UP000282574"/>
    </source>
</evidence>
<protein>
    <submittedName>
        <fullName evidence="2">Uncharacterized protein</fullName>
    </submittedName>
</protein>
<proteinExistence type="predicted"/>
<dbReference type="EMBL" id="RSCK01000156">
    <property type="protein sequence ID" value="RUS99142.1"/>
    <property type="molecule type" value="Genomic_DNA"/>
</dbReference>
<evidence type="ECO:0000256" key="1">
    <source>
        <dbReference type="SAM" id="MobiDB-lite"/>
    </source>
</evidence>
<evidence type="ECO:0000313" key="2">
    <source>
        <dbReference type="EMBL" id="RUS99142.1"/>
    </source>
</evidence>
<dbReference type="AlphaFoldDB" id="A0AB37U977"/>
<gene>
    <name evidence="2" type="ORF">DSM107010_69000</name>
</gene>
<comment type="caution">
    <text evidence="2">The sequence shown here is derived from an EMBL/GenBank/DDBJ whole genome shotgun (WGS) entry which is preliminary data.</text>
</comment>
<organism evidence="2 3">
    <name type="scientific">Chroococcidiopsis cubana SAG 39.79</name>
    <dbReference type="NCBI Taxonomy" id="388085"/>
    <lineage>
        <taxon>Bacteria</taxon>
        <taxon>Bacillati</taxon>
        <taxon>Cyanobacteriota</taxon>
        <taxon>Cyanophyceae</taxon>
        <taxon>Chroococcidiopsidales</taxon>
        <taxon>Chroococcidiopsidaceae</taxon>
        <taxon>Chroococcidiopsis</taxon>
    </lineage>
</organism>
<dbReference type="RefSeq" id="WP_106169860.1">
    <property type="nucleotide sequence ID" value="NZ_JAVKZF010000001.1"/>
</dbReference>
<reference evidence="2 3" key="1">
    <citation type="journal article" date="2019" name="Genome Biol. Evol.">
        <title>Day and night: Metabolic profiles and evolutionary relationships of six axenic non-marine cyanobacteria.</title>
        <authorList>
            <person name="Will S.E."/>
            <person name="Henke P."/>
            <person name="Boedeker C."/>
            <person name="Huang S."/>
            <person name="Brinkmann H."/>
            <person name="Rohde M."/>
            <person name="Jarek M."/>
            <person name="Friedl T."/>
            <person name="Seufert S."/>
            <person name="Schumacher M."/>
            <person name="Overmann J."/>
            <person name="Neumann-Schaal M."/>
            <person name="Petersen J."/>
        </authorList>
    </citation>
    <scope>NUCLEOTIDE SEQUENCE [LARGE SCALE GENOMIC DNA]</scope>
    <source>
        <strain evidence="2 3">SAG 39.79</strain>
    </source>
</reference>
<feature type="region of interest" description="Disordered" evidence="1">
    <location>
        <begin position="170"/>
        <end position="193"/>
    </location>
</feature>
<name>A0AB37U977_9CYAN</name>
<dbReference type="Proteomes" id="UP000282574">
    <property type="component" value="Unassembled WGS sequence"/>
</dbReference>
<sequence length="193" mass="21958">MSYSKEDLQTEFNLAPDDVTQTLRACGLSLKKRVYSDRERERFATARKLFEEGAATSYDDIATYFQKEGVSVDPDDSQTGDREPLVEPRLTAMLETLRQEAIAQGFEIGLQQAEMMKQVIPHATILRLQQMIQSGELRTQFESVWRQMQMQMGEPQSLMSEVEAHWQTIQLPSSPPPTSLPESLMESSDSDSF</sequence>
<keyword evidence="3" id="KW-1185">Reference proteome</keyword>